<comment type="miscellaneous">
    <text evidence="7">The active site is located at the dimer interface.</text>
</comment>
<feature type="binding site" evidence="7">
    <location>
        <position position="143"/>
    </location>
    <ligand>
        <name>substrate</name>
    </ligand>
</feature>
<comment type="pathway">
    <text evidence="7">Cofactor biosynthesis; pyridoxine 5'-phosphate biosynthesis; pyridoxine 5'-phosphate from D-erythrose 4-phosphate: step 4/5.</text>
</comment>
<sequence>MTDPAIPPLALTLGDPAGIGPELALAAWRMRVAQPMLPPFFLVADPDFVERAANRLGLSVPVAAIDPETAAEVFPRALPVVPLPSGAAIEAEPGRPDTAQAGATIESISAAVGFVRAGRASAVVTNPIAKHVLTAVGFAHPGHTEFLAALSVPAGEPQPRPVMMIWSEALAVVPVTIHVPVAEVPRLLTRELVMETVRIVARDLRQRFSLASPRLVLAGLNPHAGEAGTIGTEDRDVLEPAVALLRGEGLDIRGPLPADTLFHARARETYDVALAPTHDQALIPAKTLAFDEGVNVTLGLPFIRTSPDHGTAFDIAGKGIARPDSLIAAIRLADRLARAEAARIARPATAQVIPISAYADRPRPARPTHFDPTDEL</sequence>
<feature type="binding site" evidence="7">
    <location>
        <position position="223"/>
    </location>
    <ligand>
        <name>a divalent metal cation</name>
        <dbReference type="ChEBI" id="CHEBI:60240"/>
        <note>ligand shared between dimeric partners</note>
    </ligand>
</feature>
<dbReference type="Proteomes" id="UP001055102">
    <property type="component" value="Unassembled WGS sequence"/>
</dbReference>
<evidence type="ECO:0000256" key="7">
    <source>
        <dbReference type="HAMAP-Rule" id="MF_00536"/>
    </source>
</evidence>
<evidence type="ECO:0000256" key="4">
    <source>
        <dbReference type="ARBA" id="ARBA00023002"/>
    </source>
</evidence>
<evidence type="ECO:0000313" key="8">
    <source>
        <dbReference type="EMBL" id="GJE07179.1"/>
    </source>
</evidence>
<feature type="binding site" evidence="7">
    <location>
        <position position="304"/>
    </location>
    <ligand>
        <name>substrate</name>
    </ligand>
</feature>
<dbReference type="Gene3D" id="3.40.718.10">
    <property type="entry name" value="Isopropylmalate Dehydrogenase"/>
    <property type="match status" value="1"/>
</dbReference>
<evidence type="ECO:0000256" key="1">
    <source>
        <dbReference type="ARBA" id="ARBA00022490"/>
    </source>
</evidence>
<keyword evidence="4 7" id="KW-0560">Oxidoreductase</keyword>
<feature type="binding site" evidence="7">
    <location>
        <position position="286"/>
    </location>
    <ligand>
        <name>substrate</name>
    </ligand>
</feature>
<comment type="function">
    <text evidence="7">Catalyzes the NAD(P)-dependent oxidation of 4-(phosphooxy)-L-threonine (HTP) into 2-amino-3-oxo-4-(phosphooxy)butyric acid which spontaneously decarboxylates to form 3-amino-2-oxopropyl phosphate (AHAP).</text>
</comment>
<keyword evidence="7" id="KW-0170">Cobalt</keyword>
<evidence type="ECO:0000313" key="9">
    <source>
        <dbReference type="Proteomes" id="UP001055102"/>
    </source>
</evidence>
<reference evidence="8" key="1">
    <citation type="journal article" date="2021" name="Front. Microbiol.">
        <title>Comprehensive Comparative Genomics and Phenotyping of Methylobacterium Species.</title>
        <authorList>
            <person name="Alessa O."/>
            <person name="Ogura Y."/>
            <person name="Fujitani Y."/>
            <person name="Takami H."/>
            <person name="Hayashi T."/>
            <person name="Sahin N."/>
            <person name="Tani A."/>
        </authorList>
    </citation>
    <scope>NUCLEOTIDE SEQUENCE</scope>
    <source>
        <strain evidence="8">LMG 23639</strain>
    </source>
</reference>
<feature type="binding site" evidence="7">
    <location>
        <position position="295"/>
    </location>
    <ligand>
        <name>substrate</name>
    </ligand>
</feature>
<accession>A0ABQ4SZH6</accession>
<evidence type="ECO:0000256" key="2">
    <source>
        <dbReference type="ARBA" id="ARBA00022723"/>
    </source>
</evidence>
<comment type="subunit">
    <text evidence="7">Homodimer.</text>
</comment>
<reference evidence="8" key="2">
    <citation type="submission" date="2021-08" db="EMBL/GenBank/DDBJ databases">
        <authorList>
            <person name="Tani A."/>
            <person name="Ola A."/>
            <person name="Ogura Y."/>
            <person name="Katsura K."/>
            <person name="Hayashi T."/>
        </authorList>
    </citation>
    <scope>NUCLEOTIDE SEQUENCE</scope>
    <source>
        <strain evidence="8">LMG 23639</strain>
    </source>
</reference>
<comment type="caution">
    <text evidence="8">The sequence shown here is derived from an EMBL/GenBank/DDBJ whole genome shotgun (WGS) entry which is preliminary data.</text>
</comment>
<comment type="similarity">
    <text evidence="7">Belongs to the PdxA family.</text>
</comment>
<keyword evidence="9" id="KW-1185">Reference proteome</keyword>
<dbReference type="EC" id="1.1.1.262" evidence="7"/>
<dbReference type="PANTHER" id="PTHR30004">
    <property type="entry name" value="4-HYDROXYTHREONINE-4-PHOSPHATE DEHYDROGENASE"/>
    <property type="match status" value="1"/>
</dbReference>
<keyword evidence="1 7" id="KW-0963">Cytoplasm</keyword>
<keyword evidence="6 7" id="KW-0664">Pyridoxine biosynthesis</keyword>
<dbReference type="InterPro" id="IPR037510">
    <property type="entry name" value="PdxA"/>
</dbReference>
<dbReference type="NCBIfam" id="NF003699">
    <property type="entry name" value="PRK05312.1"/>
    <property type="match status" value="1"/>
</dbReference>
<keyword evidence="5 7" id="KW-0520">NAD</keyword>
<dbReference type="NCBIfam" id="TIGR00557">
    <property type="entry name" value="pdxA"/>
    <property type="match status" value="1"/>
</dbReference>
<keyword evidence="2 7" id="KW-0479">Metal-binding</keyword>
<dbReference type="InterPro" id="IPR005255">
    <property type="entry name" value="PdxA_fam"/>
</dbReference>
<comment type="subcellular location">
    <subcellularLocation>
        <location evidence="7">Cytoplasm</location>
    </subcellularLocation>
</comment>
<keyword evidence="7" id="KW-0862">Zinc</keyword>
<feature type="binding site" evidence="7">
    <location>
        <position position="178"/>
    </location>
    <ligand>
        <name>a divalent metal cation</name>
        <dbReference type="ChEBI" id="CHEBI:60240"/>
        <note>ligand shared between dimeric partners</note>
    </ligand>
</feature>
<keyword evidence="3 7" id="KW-0521">NADP</keyword>
<feature type="binding site" evidence="7">
    <location>
        <position position="144"/>
    </location>
    <ligand>
        <name>substrate</name>
    </ligand>
</feature>
<dbReference type="Pfam" id="PF04166">
    <property type="entry name" value="PdxA"/>
    <property type="match status" value="1"/>
</dbReference>
<comment type="cofactor">
    <cofactor evidence="7">
        <name>Zn(2+)</name>
        <dbReference type="ChEBI" id="CHEBI:29105"/>
    </cofactor>
    <cofactor evidence="7">
        <name>Mg(2+)</name>
        <dbReference type="ChEBI" id="CHEBI:18420"/>
    </cofactor>
    <cofactor evidence="7">
        <name>Co(2+)</name>
        <dbReference type="ChEBI" id="CHEBI:48828"/>
    </cofactor>
    <text evidence="7">Binds 1 divalent metal cation per subunit. Can use ions such as Zn(2+), Mg(2+) or Co(2+).</text>
</comment>
<dbReference type="EMBL" id="BPQR01000042">
    <property type="protein sequence ID" value="GJE07179.1"/>
    <property type="molecule type" value="Genomic_DNA"/>
</dbReference>
<feature type="binding site" evidence="7">
    <location>
        <position position="278"/>
    </location>
    <ligand>
        <name>a divalent metal cation</name>
        <dbReference type="ChEBI" id="CHEBI:60240"/>
        <note>ligand shared between dimeric partners</note>
    </ligand>
</feature>
<organism evidence="8 9">
    <name type="scientific">Methylobacterium jeotgali</name>
    <dbReference type="NCBI Taxonomy" id="381630"/>
    <lineage>
        <taxon>Bacteria</taxon>
        <taxon>Pseudomonadati</taxon>
        <taxon>Pseudomonadota</taxon>
        <taxon>Alphaproteobacteria</taxon>
        <taxon>Hyphomicrobiales</taxon>
        <taxon>Methylobacteriaceae</taxon>
        <taxon>Methylobacterium</taxon>
    </lineage>
</organism>
<dbReference type="SUPFAM" id="SSF53659">
    <property type="entry name" value="Isocitrate/Isopropylmalate dehydrogenase-like"/>
    <property type="match status" value="1"/>
</dbReference>
<comment type="catalytic activity">
    <reaction evidence="7">
        <text>4-(phosphooxy)-L-threonine + NAD(+) = 3-amino-2-oxopropyl phosphate + CO2 + NADH</text>
        <dbReference type="Rhea" id="RHEA:32275"/>
        <dbReference type="ChEBI" id="CHEBI:16526"/>
        <dbReference type="ChEBI" id="CHEBI:57279"/>
        <dbReference type="ChEBI" id="CHEBI:57540"/>
        <dbReference type="ChEBI" id="CHEBI:57945"/>
        <dbReference type="ChEBI" id="CHEBI:58452"/>
        <dbReference type="EC" id="1.1.1.262"/>
    </reaction>
</comment>
<evidence type="ECO:0000256" key="5">
    <source>
        <dbReference type="ARBA" id="ARBA00023027"/>
    </source>
</evidence>
<dbReference type="RefSeq" id="WP_238276230.1">
    <property type="nucleotide sequence ID" value="NZ_BPQR01000042.1"/>
</dbReference>
<protein>
    <recommendedName>
        <fullName evidence="7">4-hydroxythreonine-4-phosphate dehydrogenase</fullName>
        <ecNumber evidence="7">1.1.1.262</ecNumber>
    </recommendedName>
    <alternativeName>
        <fullName evidence="7">4-(phosphohydroxy)-L-threonine dehydrogenase</fullName>
    </alternativeName>
</protein>
<dbReference type="PANTHER" id="PTHR30004:SF6">
    <property type="entry name" value="D-THREONATE 4-PHOSPHATE DEHYDROGENASE"/>
    <property type="match status" value="1"/>
</dbReference>
<name>A0ABQ4SZH6_9HYPH</name>
<evidence type="ECO:0000256" key="6">
    <source>
        <dbReference type="ARBA" id="ARBA00023096"/>
    </source>
</evidence>
<proteinExistence type="inferred from homology"/>
<keyword evidence="7" id="KW-0460">Magnesium</keyword>
<gene>
    <name evidence="7 8" type="primary">pdxA</name>
    <name evidence="8" type="ORF">AOPFMNJM_2504</name>
</gene>
<dbReference type="HAMAP" id="MF_00536">
    <property type="entry name" value="PdxA"/>
    <property type="match status" value="1"/>
</dbReference>
<evidence type="ECO:0000256" key="3">
    <source>
        <dbReference type="ARBA" id="ARBA00022857"/>
    </source>
</evidence>